<protein>
    <submittedName>
        <fullName evidence="2">Uncharacterized protein</fullName>
    </submittedName>
</protein>
<feature type="region of interest" description="Disordered" evidence="1">
    <location>
        <begin position="63"/>
        <end position="95"/>
    </location>
</feature>
<proteinExistence type="predicted"/>
<gene>
    <name evidence="2" type="ORF">HPB48_006096</name>
</gene>
<dbReference type="AlphaFoldDB" id="A0A9J6F6K0"/>
<evidence type="ECO:0000256" key="1">
    <source>
        <dbReference type="SAM" id="MobiDB-lite"/>
    </source>
</evidence>
<comment type="caution">
    <text evidence="2">The sequence shown here is derived from an EMBL/GenBank/DDBJ whole genome shotgun (WGS) entry which is preliminary data.</text>
</comment>
<dbReference type="EMBL" id="JABSTR010000001">
    <property type="protein sequence ID" value="KAH9359542.1"/>
    <property type="molecule type" value="Genomic_DNA"/>
</dbReference>
<dbReference type="Proteomes" id="UP000821853">
    <property type="component" value="Chromosome 1"/>
</dbReference>
<evidence type="ECO:0000313" key="3">
    <source>
        <dbReference type="Proteomes" id="UP000821853"/>
    </source>
</evidence>
<feature type="compositionally biased region" description="Polar residues" evidence="1">
    <location>
        <begin position="66"/>
        <end position="87"/>
    </location>
</feature>
<dbReference type="OrthoDB" id="1607513at2759"/>
<dbReference type="VEuPathDB" id="VectorBase:HLOH_058157"/>
<keyword evidence="3" id="KW-1185">Reference proteome</keyword>
<evidence type="ECO:0000313" key="2">
    <source>
        <dbReference type="EMBL" id="KAH9359542.1"/>
    </source>
</evidence>
<accession>A0A9J6F6K0</accession>
<name>A0A9J6F6K0_HAELO</name>
<sequence length="108" mass="12501">MTTKDCDPAFICHFKAMLVDYVDERCIAWPHCSDCEMATSLYPRFNSLACIEGDRREHVWERLSRQAPNQSATPTENTPSKNESTIFSPKEKGKAHLARCRYTCLWKK</sequence>
<organism evidence="2 3">
    <name type="scientific">Haemaphysalis longicornis</name>
    <name type="common">Bush tick</name>
    <dbReference type="NCBI Taxonomy" id="44386"/>
    <lineage>
        <taxon>Eukaryota</taxon>
        <taxon>Metazoa</taxon>
        <taxon>Ecdysozoa</taxon>
        <taxon>Arthropoda</taxon>
        <taxon>Chelicerata</taxon>
        <taxon>Arachnida</taxon>
        <taxon>Acari</taxon>
        <taxon>Parasitiformes</taxon>
        <taxon>Ixodida</taxon>
        <taxon>Ixodoidea</taxon>
        <taxon>Ixodidae</taxon>
        <taxon>Haemaphysalinae</taxon>
        <taxon>Haemaphysalis</taxon>
    </lineage>
</organism>
<reference evidence="2 3" key="1">
    <citation type="journal article" date="2020" name="Cell">
        <title>Large-Scale Comparative Analyses of Tick Genomes Elucidate Their Genetic Diversity and Vector Capacities.</title>
        <authorList>
            <consortium name="Tick Genome and Microbiome Consortium (TIGMIC)"/>
            <person name="Jia N."/>
            <person name="Wang J."/>
            <person name="Shi W."/>
            <person name="Du L."/>
            <person name="Sun Y."/>
            <person name="Zhan W."/>
            <person name="Jiang J.F."/>
            <person name="Wang Q."/>
            <person name="Zhang B."/>
            <person name="Ji P."/>
            <person name="Bell-Sakyi L."/>
            <person name="Cui X.M."/>
            <person name="Yuan T.T."/>
            <person name="Jiang B.G."/>
            <person name="Yang W.F."/>
            <person name="Lam T.T."/>
            <person name="Chang Q.C."/>
            <person name="Ding S.J."/>
            <person name="Wang X.J."/>
            <person name="Zhu J.G."/>
            <person name="Ruan X.D."/>
            <person name="Zhao L."/>
            <person name="Wei J.T."/>
            <person name="Ye R.Z."/>
            <person name="Que T.C."/>
            <person name="Du C.H."/>
            <person name="Zhou Y.H."/>
            <person name="Cheng J.X."/>
            <person name="Dai P.F."/>
            <person name="Guo W.B."/>
            <person name="Han X.H."/>
            <person name="Huang E.J."/>
            <person name="Li L.F."/>
            <person name="Wei W."/>
            <person name="Gao Y.C."/>
            <person name="Liu J.Z."/>
            <person name="Shao H.Z."/>
            <person name="Wang X."/>
            <person name="Wang C.C."/>
            <person name="Yang T.C."/>
            <person name="Huo Q.B."/>
            <person name="Li W."/>
            <person name="Chen H.Y."/>
            <person name="Chen S.E."/>
            <person name="Zhou L.G."/>
            <person name="Ni X.B."/>
            <person name="Tian J.H."/>
            <person name="Sheng Y."/>
            <person name="Liu T."/>
            <person name="Pan Y.S."/>
            <person name="Xia L.Y."/>
            <person name="Li J."/>
            <person name="Zhao F."/>
            <person name="Cao W.C."/>
        </authorList>
    </citation>
    <scope>NUCLEOTIDE SEQUENCE [LARGE SCALE GENOMIC DNA]</scope>
    <source>
        <strain evidence="2">HaeL-2018</strain>
    </source>
</reference>